<proteinExistence type="predicted"/>
<name>A0A061IQL7_CRIGR</name>
<dbReference type="AlphaFoldDB" id="A0A061IQL7"/>
<evidence type="ECO:0000313" key="2">
    <source>
        <dbReference type="Proteomes" id="UP000030759"/>
    </source>
</evidence>
<reference evidence="2" key="1">
    <citation type="journal article" date="2013" name="Nat. Biotechnol.">
        <title>Chinese hamster genome sequenced from sorted chromosomes.</title>
        <authorList>
            <person name="Brinkrolf K."/>
            <person name="Rupp O."/>
            <person name="Laux H."/>
            <person name="Kollin F."/>
            <person name="Ernst W."/>
            <person name="Linke B."/>
            <person name="Kofler R."/>
            <person name="Romand S."/>
            <person name="Hesse F."/>
            <person name="Budach W.E."/>
            <person name="Galosy S."/>
            <person name="Muller D."/>
            <person name="Noll T."/>
            <person name="Wienberg J."/>
            <person name="Jostock T."/>
            <person name="Leonard M."/>
            <person name="Grillari J."/>
            <person name="Tauch A."/>
            <person name="Goesmann A."/>
            <person name="Helk B."/>
            <person name="Mott J.E."/>
            <person name="Puhler A."/>
            <person name="Borth N."/>
        </authorList>
    </citation>
    <scope>NUCLEOTIDE SEQUENCE [LARGE SCALE GENOMIC DNA]</scope>
    <source>
        <strain evidence="2">17A/GY</strain>
    </source>
</reference>
<dbReference type="Proteomes" id="UP000030759">
    <property type="component" value="Unassembled WGS sequence"/>
</dbReference>
<gene>
    <name evidence="1" type="ORF">H671_1g2151</name>
</gene>
<sequence length="126" mass="13592">MTANQNQITVKLQTVKGYFNDLFGICQTGGMQAKSEDVLLSSQASDLSSKWEPVDVVRRQADASSLDFDSGAVDSEAAGMTQSPLWPGHSSYGSCIRFPVEEETAVLGQYAMSYIQGLQSLLGPLH</sequence>
<accession>A0A061IQL7</accession>
<organism evidence="1 2">
    <name type="scientific">Cricetulus griseus</name>
    <name type="common">Chinese hamster</name>
    <name type="synonym">Cricetulus barabensis griseus</name>
    <dbReference type="NCBI Taxonomy" id="10029"/>
    <lineage>
        <taxon>Eukaryota</taxon>
        <taxon>Metazoa</taxon>
        <taxon>Chordata</taxon>
        <taxon>Craniata</taxon>
        <taxon>Vertebrata</taxon>
        <taxon>Euteleostomi</taxon>
        <taxon>Mammalia</taxon>
        <taxon>Eutheria</taxon>
        <taxon>Euarchontoglires</taxon>
        <taxon>Glires</taxon>
        <taxon>Rodentia</taxon>
        <taxon>Myomorpha</taxon>
        <taxon>Muroidea</taxon>
        <taxon>Cricetidae</taxon>
        <taxon>Cricetinae</taxon>
        <taxon>Cricetulus</taxon>
    </lineage>
</organism>
<protein>
    <submittedName>
        <fullName evidence="1">Putative pigeon</fullName>
    </submittedName>
</protein>
<dbReference type="EMBL" id="KE664582">
    <property type="protein sequence ID" value="ERE89709.1"/>
    <property type="molecule type" value="Genomic_DNA"/>
</dbReference>
<evidence type="ECO:0000313" key="1">
    <source>
        <dbReference type="EMBL" id="ERE89709.1"/>
    </source>
</evidence>